<keyword evidence="8 12" id="KW-0472">Membrane</keyword>
<comment type="similarity">
    <text evidence="2">Belongs to the UDP-glycosyltransferase family.</text>
</comment>
<evidence type="ECO:0000313" key="17">
    <source>
        <dbReference type="Proteomes" id="UP000483820"/>
    </source>
</evidence>
<dbReference type="Pfam" id="PF14008">
    <property type="entry name" value="Metallophos_C"/>
    <property type="match status" value="1"/>
</dbReference>
<evidence type="ECO:0000256" key="11">
    <source>
        <dbReference type="RuleBase" id="RU361203"/>
    </source>
</evidence>
<evidence type="ECO:0000256" key="6">
    <source>
        <dbReference type="ARBA" id="ARBA00022729"/>
    </source>
</evidence>
<evidence type="ECO:0000256" key="9">
    <source>
        <dbReference type="ARBA" id="ARBA00023180"/>
    </source>
</evidence>
<dbReference type="Pfam" id="PF16656">
    <property type="entry name" value="Pur_ac_phosph_N"/>
    <property type="match status" value="1"/>
</dbReference>
<feature type="signal peptide" evidence="11">
    <location>
        <begin position="1"/>
        <end position="21"/>
    </location>
</feature>
<gene>
    <name evidence="16" type="ORF">GCK72_018421</name>
</gene>
<proteinExistence type="inferred from homology"/>
<evidence type="ECO:0000313" key="16">
    <source>
        <dbReference type="EMBL" id="KAF1751867.1"/>
    </source>
</evidence>
<comment type="similarity">
    <text evidence="11">Belongs to the metallophosphoesterase superfamily. Purple acid phosphatase family.</text>
</comment>
<dbReference type="RefSeq" id="XP_003114456.2">
    <property type="nucleotide sequence ID" value="XM_003114408.2"/>
</dbReference>
<organism evidence="16 17">
    <name type="scientific">Caenorhabditis remanei</name>
    <name type="common">Caenorhabditis vulgaris</name>
    <dbReference type="NCBI Taxonomy" id="31234"/>
    <lineage>
        <taxon>Eukaryota</taxon>
        <taxon>Metazoa</taxon>
        <taxon>Ecdysozoa</taxon>
        <taxon>Nematoda</taxon>
        <taxon>Chromadorea</taxon>
        <taxon>Rhabditida</taxon>
        <taxon>Rhabditina</taxon>
        <taxon>Rhabditomorpha</taxon>
        <taxon>Rhabditoidea</taxon>
        <taxon>Rhabditidae</taxon>
        <taxon>Peloderinae</taxon>
        <taxon>Caenorhabditis</taxon>
    </lineage>
</organism>
<dbReference type="EMBL" id="WUAV01000005">
    <property type="protein sequence ID" value="KAF1751867.1"/>
    <property type="molecule type" value="Genomic_DNA"/>
</dbReference>
<dbReference type="InterPro" id="IPR015914">
    <property type="entry name" value="PAPs_N"/>
</dbReference>
<evidence type="ECO:0000256" key="4">
    <source>
        <dbReference type="ARBA" id="ARBA00022679"/>
    </source>
</evidence>
<comment type="catalytic activity">
    <reaction evidence="10">
        <text>glucuronate acceptor + UDP-alpha-D-glucuronate = acceptor beta-D-glucuronoside + UDP + H(+)</text>
        <dbReference type="Rhea" id="RHEA:21032"/>
        <dbReference type="ChEBI" id="CHEBI:15378"/>
        <dbReference type="ChEBI" id="CHEBI:58052"/>
        <dbReference type="ChEBI" id="CHEBI:58223"/>
        <dbReference type="ChEBI" id="CHEBI:132367"/>
        <dbReference type="ChEBI" id="CHEBI:132368"/>
        <dbReference type="EC" id="2.4.1.17"/>
    </reaction>
</comment>
<dbReference type="Gene3D" id="2.60.40.380">
    <property type="entry name" value="Purple acid phosphatase-like, N-terminal"/>
    <property type="match status" value="1"/>
</dbReference>
<dbReference type="Gene3D" id="3.40.50.2000">
    <property type="entry name" value="Glycogen Phosphorylase B"/>
    <property type="match status" value="1"/>
</dbReference>
<comment type="subcellular location">
    <subcellularLocation>
        <location evidence="1">Membrane</location>
        <topology evidence="1">Single-pass membrane protein</topology>
    </subcellularLocation>
</comment>
<protein>
    <recommendedName>
        <fullName evidence="11">Purple acid phosphatase</fullName>
        <ecNumber evidence="11">3.1.3.2</ecNumber>
    </recommendedName>
</protein>
<dbReference type="GeneID" id="9812919"/>
<evidence type="ECO:0000256" key="12">
    <source>
        <dbReference type="SAM" id="Phobius"/>
    </source>
</evidence>
<evidence type="ECO:0000256" key="10">
    <source>
        <dbReference type="ARBA" id="ARBA00047475"/>
    </source>
</evidence>
<evidence type="ECO:0000256" key="7">
    <source>
        <dbReference type="ARBA" id="ARBA00022989"/>
    </source>
</evidence>
<feature type="domain" description="Purple acid phosphatase N-terminal" evidence="15">
    <location>
        <begin position="25"/>
        <end position="105"/>
    </location>
</feature>
<keyword evidence="6 11" id="KW-0732">Signal</keyword>
<feature type="transmembrane region" description="Helical" evidence="12">
    <location>
        <begin position="898"/>
        <end position="924"/>
    </location>
</feature>
<keyword evidence="9" id="KW-0325">Glycoprotein</keyword>
<dbReference type="CDD" id="cd03784">
    <property type="entry name" value="GT1_Gtf-like"/>
    <property type="match status" value="1"/>
</dbReference>
<dbReference type="FunFam" id="3.40.50.2000:FF:000021">
    <property type="entry name" value="UDP-glucuronosyltransferase"/>
    <property type="match status" value="1"/>
</dbReference>
<dbReference type="InterPro" id="IPR025733">
    <property type="entry name" value="PAPs_C"/>
</dbReference>
<dbReference type="Pfam" id="PF00149">
    <property type="entry name" value="Metallophos"/>
    <property type="match status" value="1"/>
</dbReference>
<dbReference type="PANTHER" id="PTHR45867:SF10">
    <property type="entry name" value="PURPLE ACID PHOSPHATASE"/>
    <property type="match status" value="1"/>
</dbReference>
<keyword evidence="7 12" id="KW-1133">Transmembrane helix</keyword>
<keyword evidence="11" id="KW-0378">Hydrolase</keyword>
<dbReference type="GO" id="GO:0046872">
    <property type="term" value="F:metal ion binding"/>
    <property type="evidence" value="ECO:0007669"/>
    <property type="project" value="InterPro"/>
</dbReference>
<dbReference type="InterPro" id="IPR008963">
    <property type="entry name" value="Purple_acid_Pase-like_N"/>
</dbReference>
<dbReference type="GO" id="GO:0016020">
    <property type="term" value="C:membrane"/>
    <property type="evidence" value="ECO:0007669"/>
    <property type="project" value="UniProtKB-SubCell"/>
</dbReference>
<dbReference type="InterPro" id="IPR004843">
    <property type="entry name" value="Calcineurin-like_PHP"/>
</dbReference>
<feature type="domain" description="Calcineurin-like phosphoesterase" evidence="13">
    <location>
        <begin position="117"/>
        <end position="323"/>
    </location>
</feature>
<dbReference type="InterPro" id="IPR029052">
    <property type="entry name" value="Metallo-depent_PP-like"/>
</dbReference>
<dbReference type="InterPro" id="IPR041792">
    <property type="entry name" value="MPP_PAP"/>
</dbReference>
<dbReference type="Gene3D" id="3.60.21.10">
    <property type="match status" value="1"/>
</dbReference>
<dbReference type="AlphaFoldDB" id="A0A6A5G9R3"/>
<reference evidence="16 17" key="1">
    <citation type="submission" date="2019-12" db="EMBL/GenBank/DDBJ databases">
        <title>Chromosome-level assembly of the Caenorhabditis remanei genome.</title>
        <authorList>
            <person name="Teterina A.A."/>
            <person name="Willis J.H."/>
            <person name="Phillips P.C."/>
        </authorList>
    </citation>
    <scope>NUCLEOTIDE SEQUENCE [LARGE SCALE GENOMIC DNA]</scope>
    <source>
        <strain evidence="16 17">PX506</strain>
        <tissue evidence="16">Whole organism</tissue>
    </source>
</reference>
<evidence type="ECO:0000256" key="1">
    <source>
        <dbReference type="ARBA" id="ARBA00004167"/>
    </source>
</evidence>
<dbReference type="KEGG" id="crq:GCK72_018421"/>
<comment type="catalytic activity">
    <reaction evidence="11">
        <text>a phosphate monoester + H2O = an alcohol + phosphate</text>
        <dbReference type="Rhea" id="RHEA:15017"/>
        <dbReference type="ChEBI" id="CHEBI:15377"/>
        <dbReference type="ChEBI" id="CHEBI:30879"/>
        <dbReference type="ChEBI" id="CHEBI:43474"/>
        <dbReference type="ChEBI" id="CHEBI:67140"/>
        <dbReference type="EC" id="3.1.3.2"/>
    </reaction>
</comment>
<evidence type="ECO:0000256" key="8">
    <source>
        <dbReference type="ARBA" id="ARBA00023136"/>
    </source>
</evidence>
<sequence>MKQGDMKKLLAILFLVFGVQSLTGPEQVHIAFYTSPWDISVTWITFEDADPVLTYGTSTASMQNITGTTNTWKFGGIIRHSHVVILNSLKPSSQYYYQIGSRVFTFRTLSANLKSYKVCVFGDLGVYNGRSTQSIINNGIAGKFDFIVHIGDLAYDLHSNNGKLGDQYMNTLEPVISRIPYMVIAGNHENDNANFTNFKNRFVMPPTGSDDNQFYSIDIGPVHWVGLSTEYYGFEEQYGNTSIFTQYNWLTKDLEAANKNRDNVPWITLYQHRPFYCSVEEGADCTLYENVVLRHGALGIPGLEQEYIKNSVDIGFAGHMHAYERMWPVADLKYYKGEEAYHNPVAPVYILTGSAGCHSSGMKFSPIPMPWSAHRSDDYGYTVMTVANTTHILFEQISINKNGGVIDSVWVSKDIGHLHSETYKILVFSPATSKSHLISNGRIADELARAGHNVTLLEIDFLGIVDTTKSAKLVEKTIVRTPKRMQQFKDVLNGFSEAVMEDVGLIDLLNGNILYQNAHNALCEEFLERDDIFNKLKAENYDGFFSEQLNICGFGYAKALGIERRFLISSCPQFSHVYDYTSHPAPYASVPFSSDMSPEPTYYERAKNLLNGFTCNILFRYLHTQLTSIFRNKFGQDFPSIPEIVRNVDIIFLATDEIIDFSAPTLPNLVNIGGLGVDDDTTEMSPFFEAEMKKGVKGVIFFSLGTIANTSTFDKKVMESFLGIVKKFPDYHFLIRADKYDKNTKERAKGISNVLVSDWLPQPAILHHPRLRTFITHAGYNGLVEAARAGVPLITIPFMFDQNLNSRAIEKKGWGIRTDKKQLLNDPDSIEAAIREMLTNPSYTKQAHRIRDLIKSKPMGARERFIKTTEWVIKNGGVHELLTEGRDLSLITSYNLDIFVPLLFVFLFLIVIPFLKLIGGFYYFSCFGHIVSKHKKD</sequence>
<dbReference type="Pfam" id="PF00201">
    <property type="entry name" value="UDPGT"/>
    <property type="match status" value="1"/>
</dbReference>
<dbReference type="SUPFAM" id="SSF53756">
    <property type="entry name" value="UDP-Glycosyltransferase/glycogen phosphorylase"/>
    <property type="match status" value="1"/>
</dbReference>
<keyword evidence="3" id="KW-0328">Glycosyltransferase</keyword>
<dbReference type="PANTHER" id="PTHR45867">
    <property type="entry name" value="PURPLE ACID PHOSPHATASE"/>
    <property type="match status" value="1"/>
</dbReference>
<evidence type="ECO:0000256" key="3">
    <source>
        <dbReference type="ARBA" id="ARBA00022676"/>
    </source>
</evidence>
<feature type="chain" id="PRO_5025712392" description="Purple acid phosphatase" evidence="11">
    <location>
        <begin position="22"/>
        <end position="937"/>
    </location>
</feature>
<evidence type="ECO:0000256" key="2">
    <source>
        <dbReference type="ARBA" id="ARBA00009995"/>
    </source>
</evidence>
<evidence type="ECO:0000259" key="14">
    <source>
        <dbReference type="Pfam" id="PF14008"/>
    </source>
</evidence>
<dbReference type="SUPFAM" id="SSF49363">
    <property type="entry name" value="Purple acid phosphatase, N-terminal domain"/>
    <property type="match status" value="1"/>
</dbReference>
<evidence type="ECO:0000256" key="5">
    <source>
        <dbReference type="ARBA" id="ARBA00022692"/>
    </source>
</evidence>
<evidence type="ECO:0000259" key="13">
    <source>
        <dbReference type="Pfam" id="PF00149"/>
    </source>
</evidence>
<evidence type="ECO:0000259" key="15">
    <source>
        <dbReference type="Pfam" id="PF16656"/>
    </source>
</evidence>
<keyword evidence="5 12" id="KW-0812">Transmembrane</keyword>
<dbReference type="Proteomes" id="UP000483820">
    <property type="component" value="Chromosome V"/>
</dbReference>
<comment type="caution">
    <text evidence="16">The sequence shown here is derived from an EMBL/GenBank/DDBJ whole genome shotgun (WGS) entry which is preliminary data.</text>
</comment>
<dbReference type="CDD" id="cd00839">
    <property type="entry name" value="MPP_PAPs"/>
    <property type="match status" value="1"/>
</dbReference>
<accession>A0A6A5G9R3</accession>
<dbReference type="InterPro" id="IPR002213">
    <property type="entry name" value="UDP_glucos_trans"/>
</dbReference>
<dbReference type="EC" id="3.1.3.2" evidence="11"/>
<feature type="domain" description="Purple acid phosphatase C-terminal" evidence="14">
    <location>
        <begin position="346"/>
        <end position="408"/>
    </location>
</feature>
<dbReference type="GO" id="GO:0015020">
    <property type="term" value="F:glucuronosyltransferase activity"/>
    <property type="evidence" value="ECO:0007669"/>
    <property type="project" value="UniProtKB-EC"/>
</dbReference>
<keyword evidence="4" id="KW-0808">Transferase</keyword>
<name>A0A6A5G9R3_CAERE</name>
<dbReference type="GO" id="GO:0003993">
    <property type="term" value="F:acid phosphatase activity"/>
    <property type="evidence" value="ECO:0007669"/>
    <property type="project" value="UniProtKB-EC"/>
</dbReference>
<dbReference type="CTD" id="9812919"/>
<dbReference type="SUPFAM" id="SSF56300">
    <property type="entry name" value="Metallo-dependent phosphatases"/>
    <property type="match status" value="1"/>
</dbReference>